<evidence type="ECO:0000313" key="5">
    <source>
        <dbReference type="EMBL" id="MFC7292721.1"/>
    </source>
</evidence>
<gene>
    <name evidence="5" type="ORF">ACFQS8_13900</name>
</gene>
<dbReference type="SUPFAM" id="SSF63829">
    <property type="entry name" value="Calcium-dependent phosphotriesterase"/>
    <property type="match status" value="1"/>
</dbReference>
<protein>
    <submittedName>
        <fullName evidence="5">SMP-30/gluconolactonase/LRE family protein</fullName>
    </submittedName>
</protein>
<evidence type="ECO:0000313" key="6">
    <source>
        <dbReference type="Proteomes" id="UP001596492"/>
    </source>
</evidence>
<accession>A0ABW2IPA0</accession>
<evidence type="ECO:0000256" key="2">
    <source>
        <dbReference type="SAM" id="MobiDB-lite"/>
    </source>
</evidence>
<evidence type="ECO:0000256" key="1">
    <source>
        <dbReference type="ARBA" id="ARBA00022801"/>
    </source>
</evidence>
<dbReference type="Pfam" id="PF08450">
    <property type="entry name" value="SGL"/>
    <property type="match status" value="1"/>
</dbReference>
<dbReference type="InterPro" id="IPR011042">
    <property type="entry name" value="6-blade_b-propeller_TolB-like"/>
</dbReference>
<dbReference type="PANTHER" id="PTHR47572:SF4">
    <property type="entry name" value="LACTONASE DRP35"/>
    <property type="match status" value="1"/>
</dbReference>
<feature type="domain" description="SMP-30/Gluconolactonase/LRE-like region" evidence="4">
    <location>
        <begin position="75"/>
        <end position="341"/>
    </location>
</feature>
<comment type="caution">
    <text evidence="5">The sequence shown here is derived from an EMBL/GenBank/DDBJ whole genome shotgun (WGS) entry which is preliminary data.</text>
</comment>
<reference evidence="6" key="1">
    <citation type="journal article" date="2019" name="Int. J. Syst. Evol. Microbiol.">
        <title>The Global Catalogue of Microorganisms (GCM) 10K type strain sequencing project: providing services to taxonomists for standard genome sequencing and annotation.</title>
        <authorList>
            <consortium name="The Broad Institute Genomics Platform"/>
            <consortium name="The Broad Institute Genome Sequencing Center for Infectious Disease"/>
            <person name="Wu L."/>
            <person name="Ma J."/>
        </authorList>
    </citation>
    <scope>NUCLEOTIDE SEQUENCE [LARGE SCALE GENOMIC DNA]</scope>
    <source>
        <strain evidence="6">CCUG 51308</strain>
    </source>
</reference>
<proteinExistence type="predicted"/>
<keyword evidence="1" id="KW-0378">Hydrolase</keyword>
<evidence type="ECO:0000259" key="4">
    <source>
        <dbReference type="Pfam" id="PF08450"/>
    </source>
</evidence>
<dbReference type="InterPro" id="IPR013658">
    <property type="entry name" value="SGL"/>
</dbReference>
<dbReference type="InterPro" id="IPR005511">
    <property type="entry name" value="SMP-30"/>
</dbReference>
<feature type="signal peptide" evidence="3">
    <location>
        <begin position="1"/>
        <end position="21"/>
    </location>
</feature>
<keyword evidence="6" id="KW-1185">Reference proteome</keyword>
<feature type="region of interest" description="Disordered" evidence="2">
    <location>
        <begin position="22"/>
        <end position="44"/>
    </location>
</feature>
<dbReference type="InterPro" id="IPR051262">
    <property type="entry name" value="SMP-30/CGR1_Lactonase"/>
</dbReference>
<dbReference type="EMBL" id="JBHTBR010000005">
    <property type="protein sequence ID" value="MFC7292721.1"/>
    <property type="molecule type" value="Genomic_DNA"/>
</dbReference>
<feature type="chain" id="PRO_5047422352" evidence="3">
    <location>
        <begin position="22"/>
        <end position="357"/>
    </location>
</feature>
<evidence type="ECO:0000256" key="3">
    <source>
        <dbReference type="SAM" id="SignalP"/>
    </source>
</evidence>
<dbReference type="PRINTS" id="PR01790">
    <property type="entry name" value="SMP30FAMILY"/>
</dbReference>
<dbReference type="Gene3D" id="2.120.10.30">
    <property type="entry name" value="TolB, C-terminal domain"/>
    <property type="match status" value="1"/>
</dbReference>
<sequence length="357" mass="39027">MINRRKVLLSASAFAALTACSQPSSKEPEMSDTGHGAPDNSTPANFGEIISLDDSFSQLIAPDAKLEIIGTGYGWTEGPAWDFKRNCLYFTDILGNKIHRWDNDNGMTVFLGPAGDDHGTDSSAVTPGTNGNWYNIDDTMLICNQNARSVDKVNMATGERVMLTREFEGKVLNTPNDVIQARDGSVYFTDPPYGLKEAFTSPVREMDYQGIYRLYPDGKLELISKDMIAPNGLALTADEQYLYVSQSDPEFPIIRRFKREADDSLTDEGNWVNLSQFADDDHPGLPDGMALDTNGNIFATSAGGVTVISPEGKLLGRIVTGKATSNCCFGEDGKTLFITSHDLVLKIKTQASALHWL</sequence>
<organism evidence="5 6">
    <name type="scientific">Hirschia litorea</name>
    <dbReference type="NCBI Taxonomy" id="1199156"/>
    <lineage>
        <taxon>Bacteria</taxon>
        <taxon>Pseudomonadati</taxon>
        <taxon>Pseudomonadota</taxon>
        <taxon>Alphaproteobacteria</taxon>
        <taxon>Hyphomonadales</taxon>
        <taxon>Hyphomonadaceae</taxon>
        <taxon>Hirschia</taxon>
    </lineage>
</organism>
<dbReference type="RefSeq" id="WP_382168386.1">
    <property type="nucleotide sequence ID" value="NZ_JBHTBR010000005.1"/>
</dbReference>
<dbReference type="Proteomes" id="UP001596492">
    <property type="component" value="Unassembled WGS sequence"/>
</dbReference>
<keyword evidence="3" id="KW-0732">Signal</keyword>
<name>A0ABW2IPA0_9PROT</name>
<dbReference type="PROSITE" id="PS51257">
    <property type="entry name" value="PROKAR_LIPOPROTEIN"/>
    <property type="match status" value="1"/>
</dbReference>
<dbReference type="PANTHER" id="PTHR47572">
    <property type="entry name" value="LIPOPROTEIN-RELATED"/>
    <property type="match status" value="1"/>
</dbReference>